<accession>A0ABQ6CBP5</accession>
<organism evidence="2 3">
    <name type="scientific">Labrys miyagiensis</name>
    <dbReference type="NCBI Taxonomy" id="346912"/>
    <lineage>
        <taxon>Bacteria</taxon>
        <taxon>Pseudomonadati</taxon>
        <taxon>Pseudomonadota</taxon>
        <taxon>Alphaproteobacteria</taxon>
        <taxon>Hyphomicrobiales</taxon>
        <taxon>Xanthobacteraceae</taxon>
        <taxon>Labrys</taxon>
    </lineage>
</organism>
<dbReference type="Pfam" id="PF03577">
    <property type="entry name" value="Peptidase_C69"/>
    <property type="match status" value="1"/>
</dbReference>
<dbReference type="PANTHER" id="PTHR12994:SF17">
    <property type="entry name" value="LD30995P"/>
    <property type="match status" value="1"/>
</dbReference>
<sequence length="497" mass="54044">MVRGGCHGMNARQAGKAEGRVSYGLYIGRNHTADGIAYLAGYGDEPSSHWLEIVPRRHHAPGTVISVGVTQQADLPGRMSEIPQVAETSRHIRVSYSHYKGVPSPLTNGGLNEHGVAVRDIWSPSRPELIAMTPVDQSGPNYSDLARILLERARTARDGVEIIADLIARHGYADYGGNSHLIADAEEAWVVIEFSGGQGLWVAERLGPDAIRASRPGYVGVVPVHDSRPADFLYPAHFVSFARGQGWYSGEGPFDANAVYGDGRGRWAGAAWIEAEMAGRARRPGKIGLADVIWAVRTARLTGDTAGYGQVVPLATPAHKELRMLWHTQVGAVAAPFVPVFMGVAEVPEEYRAHRYLSGGEAARFLDTRHADKGRSDTVSLIPQGIESTRSASAAGKRLLNLIFQHHEAFLPEATALWEAIEAELSRSQAGIVRSAAVLLDAGESELATGLLTYYSHTELRRALDSIEQLAQSLELRTRYRHGFRTDPVPLSPPQIW</sequence>
<comment type="similarity">
    <text evidence="1">Belongs to the peptidase C69 family.</text>
</comment>
<keyword evidence="1" id="KW-0224">Dipeptidase</keyword>
<evidence type="ECO:0000256" key="1">
    <source>
        <dbReference type="RuleBase" id="RU364089"/>
    </source>
</evidence>
<keyword evidence="1" id="KW-0645">Protease</keyword>
<comment type="caution">
    <text evidence="2">The sequence shown here is derived from an EMBL/GenBank/DDBJ whole genome shotgun (WGS) entry which is preliminary data.</text>
</comment>
<dbReference type="PANTHER" id="PTHR12994">
    <property type="entry name" value="SECERNIN"/>
    <property type="match status" value="1"/>
</dbReference>
<protein>
    <recommendedName>
        <fullName evidence="1">Dipeptidase</fullName>
        <ecNumber evidence="1">3.4.-.-</ecNumber>
    </recommendedName>
</protein>
<keyword evidence="1" id="KW-0378">Hydrolase</keyword>
<keyword evidence="3" id="KW-1185">Reference proteome</keyword>
<name>A0ABQ6CBP5_9HYPH</name>
<comment type="catalytic activity">
    <reaction evidence="1">
        <text>an L-aminoacyl-L-amino acid + H2O = 2 an L-alpha-amino acid</text>
        <dbReference type="Rhea" id="RHEA:48940"/>
        <dbReference type="ChEBI" id="CHEBI:15377"/>
        <dbReference type="ChEBI" id="CHEBI:59869"/>
        <dbReference type="ChEBI" id="CHEBI:77460"/>
    </reaction>
</comment>
<evidence type="ECO:0000313" key="3">
    <source>
        <dbReference type="Proteomes" id="UP001156882"/>
    </source>
</evidence>
<dbReference type="Proteomes" id="UP001156882">
    <property type="component" value="Unassembled WGS sequence"/>
</dbReference>
<dbReference type="EC" id="3.4.-.-" evidence="1"/>
<proteinExistence type="inferred from homology"/>
<dbReference type="Gene3D" id="3.60.60.10">
    <property type="entry name" value="Penicillin V Acylase, Chain A"/>
    <property type="match status" value="1"/>
</dbReference>
<dbReference type="EMBL" id="BSPC01000004">
    <property type="protein sequence ID" value="GLS17062.1"/>
    <property type="molecule type" value="Genomic_DNA"/>
</dbReference>
<reference evidence="3" key="1">
    <citation type="journal article" date="2019" name="Int. J. Syst. Evol. Microbiol.">
        <title>The Global Catalogue of Microorganisms (GCM) 10K type strain sequencing project: providing services to taxonomists for standard genome sequencing and annotation.</title>
        <authorList>
            <consortium name="The Broad Institute Genomics Platform"/>
            <consortium name="The Broad Institute Genome Sequencing Center for Infectious Disease"/>
            <person name="Wu L."/>
            <person name="Ma J."/>
        </authorList>
    </citation>
    <scope>NUCLEOTIDE SEQUENCE [LARGE SCALE GENOMIC DNA]</scope>
    <source>
        <strain evidence="3">NBRC 101365</strain>
    </source>
</reference>
<evidence type="ECO:0000313" key="2">
    <source>
        <dbReference type="EMBL" id="GLS17062.1"/>
    </source>
</evidence>
<gene>
    <name evidence="2" type="ORF">GCM10007874_00770</name>
</gene>
<dbReference type="InterPro" id="IPR005322">
    <property type="entry name" value="Peptidase_C69"/>
</dbReference>